<evidence type="ECO:0000313" key="2">
    <source>
        <dbReference type="EMBL" id="KAH7293755.1"/>
    </source>
</evidence>
<feature type="transmembrane region" description="Helical" evidence="1">
    <location>
        <begin position="45"/>
        <end position="65"/>
    </location>
</feature>
<keyword evidence="1" id="KW-1133">Transmembrane helix</keyword>
<sequence>MEDSSVGTVLLMHICNICRFAHACLLHLSLFLCHNCIIALSQCSVYLAPLLDWAFVSFILLHLLSTSFYCVYSSWSLLLPYCVLCYYCVRAHLLSTSFYCV</sequence>
<protein>
    <submittedName>
        <fullName evidence="2">Uncharacterized protein</fullName>
    </submittedName>
</protein>
<dbReference type="AlphaFoldDB" id="A0A8T2RDZ0"/>
<evidence type="ECO:0000313" key="3">
    <source>
        <dbReference type="Proteomes" id="UP000825935"/>
    </source>
</evidence>
<dbReference type="EMBL" id="CM035433">
    <property type="protein sequence ID" value="KAH7293755.1"/>
    <property type="molecule type" value="Genomic_DNA"/>
</dbReference>
<keyword evidence="1" id="KW-0472">Membrane</keyword>
<dbReference type="Proteomes" id="UP000825935">
    <property type="component" value="Chromosome 28"/>
</dbReference>
<proteinExistence type="predicted"/>
<keyword evidence="1" id="KW-0812">Transmembrane</keyword>
<reference evidence="2" key="1">
    <citation type="submission" date="2021-08" db="EMBL/GenBank/DDBJ databases">
        <title>WGS assembly of Ceratopteris richardii.</title>
        <authorList>
            <person name="Marchant D.B."/>
            <person name="Chen G."/>
            <person name="Jenkins J."/>
            <person name="Shu S."/>
            <person name="Leebens-Mack J."/>
            <person name="Grimwood J."/>
            <person name="Schmutz J."/>
            <person name="Soltis P."/>
            <person name="Soltis D."/>
            <person name="Chen Z.-H."/>
        </authorList>
    </citation>
    <scope>NUCLEOTIDE SEQUENCE</scope>
    <source>
        <strain evidence="2">Whitten #5841</strain>
        <tissue evidence="2">Leaf</tissue>
    </source>
</reference>
<name>A0A8T2RDZ0_CERRI</name>
<organism evidence="2 3">
    <name type="scientific">Ceratopteris richardii</name>
    <name type="common">Triangle waterfern</name>
    <dbReference type="NCBI Taxonomy" id="49495"/>
    <lineage>
        <taxon>Eukaryota</taxon>
        <taxon>Viridiplantae</taxon>
        <taxon>Streptophyta</taxon>
        <taxon>Embryophyta</taxon>
        <taxon>Tracheophyta</taxon>
        <taxon>Polypodiopsida</taxon>
        <taxon>Polypodiidae</taxon>
        <taxon>Polypodiales</taxon>
        <taxon>Pteridineae</taxon>
        <taxon>Pteridaceae</taxon>
        <taxon>Parkerioideae</taxon>
        <taxon>Ceratopteris</taxon>
    </lineage>
</organism>
<accession>A0A8T2RDZ0</accession>
<feature type="transmembrane region" description="Helical" evidence="1">
    <location>
        <begin position="71"/>
        <end position="89"/>
    </location>
</feature>
<feature type="transmembrane region" description="Helical" evidence="1">
    <location>
        <begin position="6"/>
        <end position="33"/>
    </location>
</feature>
<evidence type="ECO:0000256" key="1">
    <source>
        <dbReference type="SAM" id="Phobius"/>
    </source>
</evidence>
<keyword evidence="3" id="KW-1185">Reference proteome</keyword>
<comment type="caution">
    <text evidence="2">The sequence shown here is derived from an EMBL/GenBank/DDBJ whole genome shotgun (WGS) entry which is preliminary data.</text>
</comment>
<gene>
    <name evidence="2" type="ORF">KP509_28G041000</name>
</gene>